<sequence>MAGTEDADDRFRAVVTEGRFESIEAAHLVLDPVMRAIASAVGEHCEVVLHDLSQRDLDHTIYAIINGHVTGRTVGGPSTNLGLEAVRDEDAEHNEFGYSGRTADGRELHCSSVYYRDASGRIVAALCINVDLTPLQTAQNLLSTLLPSAAPEKRDRELHTHDIAGLLDTMITDAVSAVGRPVAMMDKPDRIAVLRILDGLGAFHVKRSVETVAKRLGISKVTAYAYLDQMRSERG</sequence>
<feature type="domain" description="YheO-like" evidence="1">
    <location>
        <begin position="30"/>
        <end position="140"/>
    </location>
</feature>
<accession>A0ABP8XQA4</accession>
<dbReference type="PANTHER" id="PTHR35568">
    <property type="entry name" value="TRANSCRIPTIONAL REGULATOR DAUR"/>
    <property type="match status" value="1"/>
</dbReference>
<evidence type="ECO:0000313" key="4">
    <source>
        <dbReference type="Proteomes" id="UP001500843"/>
    </source>
</evidence>
<proteinExistence type="predicted"/>
<dbReference type="InterPro" id="IPR039446">
    <property type="entry name" value="DauR-like"/>
</dbReference>
<dbReference type="Pfam" id="PF13309">
    <property type="entry name" value="HTH_22"/>
    <property type="match status" value="1"/>
</dbReference>
<organism evidence="3 4">
    <name type="scientific">Promicromonospora umidemergens</name>
    <dbReference type="NCBI Taxonomy" id="629679"/>
    <lineage>
        <taxon>Bacteria</taxon>
        <taxon>Bacillati</taxon>
        <taxon>Actinomycetota</taxon>
        <taxon>Actinomycetes</taxon>
        <taxon>Micrococcales</taxon>
        <taxon>Promicromonosporaceae</taxon>
        <taxon>Promicromonospora</taxon>
    </lineage>
</organism>
<dbReference type="InterPro" id="IPR013559">
    <property type="entry name" value="YheO"/>
</dbReference>
<evidence type="ECO:0000259" key="2">
    <source>
        <dbReference type="Pfam" id="PF13309"/>
    </source>
</evidence>
<dbReference type="PANTHER" id="PTHR35568:SF1">
    <property type="entry name" value="TRANSCRIPTIONAL REGULATOR DAUR"/>
    <property type="match status" value="1"/>
</dbReference>
<reference evidence="4" key="1">
    <citation type="journal article" date="2019" name="Int. J. Syst. Evol. Microbiol.">
        <title>The Global Catalogue of Microorganisms (GCM) 10K type strain sequencing project: providing services to taxonomists for standard genome sequencing and annotation.</title>
        <authorList>
            <consortium name="The Broad Institute Genomics Platform"/>
            <consortium name="The Broad Institute Genome Sequencing Center for Infectious Disease"/>
            <person name="Wu L."/>
            <person name="Ma J."/>
        </authorList>
    </citation>
    <scope>NUCLEOTIDE SEQUENCE [LARGE SCALE GENOMIC DNA]</scope>
    <source>
        <strain evidence="4">JCM 17975</strain>
    </source>
</reference>
<dbReference type="RefSeq" id="WP_253868036.1">
    <property type="nucleotide sequence ID" value="NZ_BAABHM010000016.1"/>
</dbReference>
<comment type="caution">
    <text evidence="3">The sequence shown here is derived from an EMBL/GenBank/DDBJ whole genome shotgun (WGS) entry which is preliminary data.</text>
</comment>
<keyword evidence="4" id="KW-1185">Reference proteome</keyword>
<dbReference type="EMBL" id="BAABHM010000016">
    <property type="protein sequence ID" value="GAA4712172.1"/>
    <property type="molecule type" value="Genomic_DNA"/>
</dbReference>
<feature type="domain" description="Transcriptional regulator DauR-like HTH" evidence="2">
    <location>
        <begin position="166"/>
        <end position="228"/>
    </location>
</feature>
<protein>
    <submittedName>
        <fullName evidence="3">Helix-turn-helix transcriptional regulator</fullName>
    </submittedName>
</protein>
<dbReference type="Pfam" id="PF08348">
    <property type="entry name" value="PAS_6"/>
    <property type="match status" value="1"/>
</dbReference>
<gene>
    <name evidence="3" type="ORF">GCM10023198_38820</name>
</gene>
<dbReference type="InterPro" id="IPR039445">
    <property type="entry name" value="DauR-like_HTH"/>
</dbReference>
<evidence type="ECO:0000259" key="1">
    <source>
        <dbReference type="Pfam" id="PF08348"/>
    </source>
</evidence>
<dbReference type="Proteomes" id="UP001500843">
    <property type="component" value="Unassembled WGS sequence"/>
</dbReference>
<evidence type="ECO:0000313" key="3">
    <source>
        <dbReference type="EMBL" id="GAA4712172.1"/>
    </source>
</evidence>
<name>A0ABP8XQA4_9MICO</name>